<protein>
    <recommendedName>
        <fullName evidence="5">Dockerin domain-containing protein</fullName>
    </recommendedName>
</protein>
<dbReference type="STRING" id="1618443.UV73_C0006G0059"/>
<feature type="signal peptide" evidence="2">
    <location>
        <begin position="1"/>
        <end position="22"/>
    </location>
</feature>
<dbReference type="GO" id="GO:0000272">
    <property type="term" value="P:polysaccharide catabolic process"/>
    <property type="evidence" value="ECO:0007669"/>
    <property type="project" value="InterPro"/>
</dbReference>
<proteinExistence type="predicted"/>
<evidence type="ECO:0008006" key="5">
    <source>
        <dbReference type="Google" id="ProtNLM"/>
    </source>
</evidence>
<organism evidence="3 4">
    <name type="scientific">Candidatus Gottesmanbacteria bacterium GW2011_GWA2_43_14</name>
    <dbReference type="NCBI Taxonomy" id="1618443"/>
    <lineage>
        <taxon>Bacteria</taxon>
        <taxon>Candidatus Gottesmaniibacteriota</taxon>
    </lineage>
</organism>
<dbReference type="AlphaFoldDB" id="A0A0G1DIP2"/>
<dbReference type="Gene3D" id="1.10.1330.10">
    <property type="entry name" value="Dockerin domain"/>
    <property type="match status" value="1"/>
</dbReference>
<keyword evidence="2" id="KW-0732">Signal</keyword>
<evidence type="ECO:0000256" key="2">
    <source>
        <dbReference type="SAM" id="SignalP"/>
    </source>
</evidence>
<gene>
    <name evidence="3" type="ORF">UV73_C0006G0059</name>
</gene>
<dbReference type="SUPFAM" id="SSF63446">
    <property type="entry name" value="Type I dockerin domain"/>
    <property type="match status" value="1"/>
</dbReference>
<evidence type="ECO:0000256" key="1">
    <source>
        <dbReference type="SAM" id="MobiDB-lite"/>
    </source>
</evidence>
<evidence type="ECO:0000313" key="4">
    <source>
        <dbReference type="Proteomes" id="UP000034894"/>
    </source>
</evidence>
<dbReference type="CDD" id="cd14256">
    <property type="entry name" value="Dockerin_I"/>
    <property type="match status" value="1"/>
</dbReference>
<sequence length="425" mass="44511">MRLKLLLAVFLISPFFMRPVLAQSLPYIKSASAGNYFGDSTVTPSESDVYNASLVIAQSLKTKMGSEPVRAVIMLTNAGYPAKTVEAVKSVFGANTQIFGAATGSAKYQPLSIDFFPPPLSKHLSLTAIGGSAITSITQADDGAQYGYGGDDAKITAGTKAMALKLTPNPNKKNLLLLTGPGHWDNNVAILAGVKQAWGDPLPSYIKVIGMGSADGYAASIVNGIAKGGTVNAILLSGDFNIASRGVGEGFGGDPVLVTKNLLNQIKTELNGNADILFYVPGHPQEQTGYTGINPAVMYQNMRQTVIDVFGNVSLVGHHASSETGQKLTNSPAEAVKYTFYAVGIKAGIGPTNPPDPTVTLSPTPTLGAKPGDANGDGKADGLDYVIWLINYNKTVASGVSSGDFNKNGIVDGLDYVIWLNNYNK</sequence>
<dbReference type="Proteomes" id="UP000034894">
    <property type="component" value="Unassembled WGS sequence"/>
</dbReference>
<evidence type="ECO:0000313" key="3">
    <source>
        <dbReference type="EMBL" id="KKS97705.1"/>
    </source>
</evidence>
<reference evidence="3 4" key="1">
    <citation type="journal article" date="2015" name="Nature">
        <title>rRNA introns, odd ribosomes, and small enigmatic genomes across a large radiation of phyla.</title>
        <authorList>
            <person name="Brown C.T."/>
            <person name="Hug L.A."/>
            <person name="Thomas B.C."/>
            <person name="Sharon I."/>
            <person name="Castelle C.J."/>
            <person name="Singh A."/>
            <person name="Wilkins M.J."/>
            <person name="Williams K.H."/>
            <person name="Banfield J.F."/>
        </authorList>
    </citation>
    <scope>NUCLEOTIDE SEQUENCE [LARGE SCALE GENOMIC DNA]</scope>
</reference>
<dbReference type="EMBL" id="LCFP01000006">
    <property type="protein sequence ID" value="KKS97705.1"/>
    <property type="molecule type" value="Genomic_DNA"/>
</dbReference>
<accession>A0A0G1DIP2</accession>
<feature type="region of interest" description="Disordered" evidence="1">
    <location>
        <begin position="352"/>
        <end position="375"/>
    </location>
</feature>
<name>A0A0G1DIP2_9BACT</name>
<dbReference type="InterPro" id="IPR036439">
    <property type="entry name" value="Dockerin_dom_sf"/>
</dbReference>
<feature type="chain" id="PRO_5002536647" description="Dockerin domain-containing protein" evidence="2">
    <location>
        <begin position="23"/>
        <end position="425"/>
    </location>
</feature>
<comment type="caution">
    <text evidence="3">The sequence shown here is derived from an EMBL/GenBank/DDBJ whole genome shotgun (WGS) entry which is preliminary data.</text>
</comment>